<dbReference type="Proteomes" id="UP000034845">
    <property type="component" value="Unassembled WGS sequence"/>
</dbReference>
<dbReference type="EMBL" id="LBWF01000005">
    <property type="protein sequence ID" value="KKR02134.1"/>
    <property type="molecule type" value="Genomic_DNA"/>
</dbReference>
<keyword evidence="7 9" id="KW-0811">Translocation</keyword>
<dbReference type="HAMAP" id="MF_00236">
    <property type="entry name" value="TatA_E"/>
    <property type="match status" value="1"/>
</dbReference>
<evidence type="ECO:0000256" key="8">
    <source>
        <dbReference type="ARBA" id="ARBA00023136"/>
    </source>
</evidence>
<evidence type="ECO:0000313" key="11">
    <source>
        <dbReference type="Proteomes" id="UP000034845"/>
    </source>
</evidence>
<reference evidence="10 11" key="1">
    <citation type="journal article" date="2015" name="Nature">
        <title>rRNA introns, odd ribosomes, and small enigmatic genomes across a large radiation of phyla.</title>
        <authorList>
            <person name="Brown C.T."/>
            <person name="Hug L.A."/>
            <person name="Thomas B.C."/>
            <person name="Sharon I."/>
            <person name="Castelle C.J."/>
            <person name="Singh A."/>
            <person name="Wilkins M.J."/>
            <person name="Williams K.H."/>
            <person name="Banfield J.F."/>
        </authorList>
    </citation>
    <scope>NUCLEOTIDE SEQUENCE [LARGE SCALE GENOMIC DNA]</scope>
    <source>
        <strain evidence="11">GW2011_GWA1_39_13</strain>
    </source>
</reference>
<keyword evidence="8 9" id="KW-0472">Membrane</keyword>
<keyword evidence="4 9" id="KW-0812">Transmembrane</keyword>
<evidence type="ECO:0000256" key="1">
    <source>
        <dbReference type="ARBA" id="ARBA00004162"/>
    </source>
</evidence>
<dbReference type="GO" id="GO:0008320">
    <property type="term" value="F:protein transmembrane transporter activity"/>
    <property type="evidence" value="ECO:0007669"/>
    <property type="project" value="UniProtKB-UniRule"/>
</dbReference>
<dbReference type="PANTHER" id="PTHR42982:SF1">
    <property type="entry name" value="SEC-INDEPENDENT PROTEIN TRANSLOCASE PROTEIN TATA"/>
    <property type="match status" value="1"/>
</dbReference>
<evidence type="ECO:0000256" key="2">
    <source>
        <dbReference type="ARBA" id="ARBA00022448"/>
    </source>
</evidence>
<organism evidence="10 11">
    <name type="scientific">Yanofskybacteria sp. (strain GW2011_GWA1_39_13)</name>
    <dbReference type="NCBI Taxonomy" id="1619019"/>
    <lineage>
        <taxon>Bacteria</taxon>
        <taxon>Candidatus Yanofskyibacteriota</taxon>
    </lineage>
</organism>
<sequence length="57" mass="6392">MFGLGPREIIILAAILVLLFGSKKIPELARSIGEAGRHLRRGFSDEDEEDKIDKKNK</sequence>
<dbReference type="InterPro" id="IPR003369">
    <property type="entry name" value="TatA/B/E"/>
</dbReference>
<dbReference type="GO" id="GO:0043953">
    <property type="term" value="P:protein transport by the Tat complex"/>
    <property type="evidence" value="ECO:0007669"/>
    <property type="project" value="UniProtKB-UniRule"/>
</dbReference>
<dbReference type="GO" id="GO:0033281">
    <property type="term" value="C:TAT protein transport complex"/>
    <property type="evidence" value="ECO:0007669"/>
    <property type="project" value="UniProtKB-UniRule"/>
</dbReference>
<name>A0A0G0MDJ8_YANXG</name>
<comment type="caution">
    <text evidence="10">The sequence shown here is derived from an EMBL/GenBank/DDBJ whole genome shotgun (WGS) entry which is preliminary data.</text>
</comment>
<keyword evidence="2 9" id="KW-0813">Transport</keyword>
<keyword evidence="6 9" id="KW-1133">Transmembrane helix</keyword>
<comment type="subunit">
    <text evidence="9">Forms a complex with TatC.</text>
</comment>
<comment type="function">
    <text evidence="9">Part of the twin-arginine translocation (Tat) system that transports large folded proteins containing a characteristic twin-arginine motif in their signal peptide across membranes. TatA could form the protein-conducting channel of the Tat system.</text>
</comment>
<protein>
    <recommendedName>
        <fullName evidence="9">Sec-independent protein translocase protein TatA</fullName>
    </recommendedName>
</protein>
<evidence type="ECO:0000256" key="6">
    <source>
        <dbReference type="ARBA" id="ARBA00022989"/>
    </source>
</evidence>
<dbReference type="Gene3D" id="1.20.5.3310">
    <property type="match status" value="1"/>
</dbReference>
<gene>
    <name evidence="9" type="primary">tatA</name>
    <name evidence="10" type="ORF">UT29_C0005G0007</name>
</gene>
<evidence type="ECO:0000256" key="5">
    <source>
        <dbReference type="ARBA" id="ARBA00022927"/>
    </source>
</evidence>
<evidence type="ECO:0000313" key="10">
    <source>
        <dbReference type="EMBL" id="KKR02134.1"/>
    </source>
</evidence>
<comment type="similarity">
    <text evidence="9">Belongs to the TatA/E family.</text>
</comment>
<evidence type="ECO:0000256" key="4">
    <source>
        <dbReference type="ARBA" id="ARBA00022692"/>
    </source>
</evidence>
<keyword evidence="3 9" id="KW-1003">Cell membrane</keyword>
<evidence type="ECO:0000256" key="7">
    <source>
        <dbReference type="ARBA" id="ARBA00023010"/>
    </source>
</evidence>
<evidence type="ECO:0000256" key="9">
    <source>
        <dbReference type="HAMAP-Rule" id="MF_00236"/>
    </source>
</evidence>
<comment type="subcellular location">
    <subcellularLocation>
        <location evidence="1 9">Cell membrane</location>
        <topology evidence="1 9">Single-pass membrane protein</topology>
    </subcellularLocation>
</comment>
<proteinExistence type="inferred from homology"/>
<accession>A0A0G0MDJ8</accession>
<dbReference type="InterPro" id="IPR006312">
    <property type="entry name" value="TatA/E"/>
</dbReference>
<keyword evidence="5 9" id="KW-0653">Protein transport</keyword>
<dbReference type="Pfam" id="PF02416">
    <property type="entry name" value="TatA_B_E"/>
    <property type="match status" value="1"/>
</dbReference>
<evidence type="ECO:0000256" key="3">
    <source>
        <dbReference type="ARBA" id="ARBA00022475"/>
    </source>
</evidence>
<dbReference type="PANTHER" id="PTHR42982">
    <property type="entry name" value="SEC-INDEPENDENT PROTEIN TRANSLOCASE PROTEIN TATA"/>
    <property type="match status" value="1"/>
</dbReference>
<dbReference type="AlphaFoldDB" id="A0A0G0MDJ8"/>